<dbReference type="AlphaFoldDB" id="A0A7U7J2B8"/>
<protein>
    <submittedName>
        <fullName evidence="1">Uncharacterized protein</fullName>
    </submittedName>
</protein>
<dbReference type="EMBL" id="CBTK010000018">
    <property type="protein sequence ID" value="CDH43283.1"/>
    <property type="molecule type" value="Genomic_DNA"/>
</dbReference>
<proteinExistence type="predicted"/>
<gene>
    <name evidence="1" type="ORF">BN874_1140013</name>
</gene>
<keyword evidence="2" id="KW-1185">Reference proteome</keyword>
<accession>A0A7U7J2B8</accession>
<name>A0A7U7J2B8_9GAMM</name>
<comment type="caution">
    <text evidence="1">The sequence shown here is derived from an EMBL/GenBank/DDBJ whole genome shotgun (WGS) entry which is preliminary data.</text>
</comment>
<dbReference type="Proteomes" id="UP000019184">
    <property type="component" value="Unassembled WGS sequence"/>
</dbReference>
<evidence type="ECO:0000313" key="2">
    <source>
        <dbReference type="Proteomes" id="UP000019184"/>
    </source>
</evidence>
<evidence type="ECO:0000313" key="1">
    <source>
        <dbReference type="EMBL" id="CDH43283.1"/>
    </source>
</evidence>
<reference evidence="1 2" key="1">
    <citation type="journal article" date="2014" name="ISME J.">
        <title>Candidatus Competibacter-lineage genomes retrieved from metagenomes reveal functional metabolic diversity.</title>
        <authorList>
            <person name="McIlroy S.J."/>
            <person name="Albertsen M."/>
            <person name="Andresen E.K."/>
            <person name="Saunders A.M."/>
            <person name="Kristiansen R."/>
            <person name="Stokholm-Bjerregaard M."/>
            <person name="Nielsen K.L."/>
            <person name="Nielsen P.H."/>
        </authorList>
    </citation>
    <scope>NUCLEOTIDE SEQUENCE [LARGE SCALE GENOMIC DNA]</scope>
    <source>
        <strain evidence="1 2">Run_B_J11</strain>
    </source>
</reference>
<sequence length="103" mass="11696">MPAIRFYLGGSDGFRGRRERCALSEHGLKLQDFGPGEQPYESQQADEGEDDLLSHIFPNVEKTGSWHCEATFGRHTLSRTRKDNPASDARLSPFGRFHRAMCR</sequence>
<organism evidence="1 2">
    <name type="scientific">Candidatus Contendobacter odensis Run_B_J11</name>
    <dbReference type="NCBI Taxonomy" id="1400861"/>
    <lineage>
        <taxon>Bacteria</taxon>
        <taxon>Pseudomonadati</taxon>
        <taxon>Pseudomonadota</taxon>
        <taxon>Gammaproteobacteria</taxon>
        <taxon>Candidatus Competibacteraceae</taxon>
        <taxon>Candidatus Contendibacter</taxon>
    </lineage>
</organism>